<dbReference type="Pfam" id="PF14137">
    <property type="entry name" value="DUF4304"/>
    <property type="match status" value="1"/>
</dbReference>
<reference evidence="1 2" key="1">
    <citation type="submission" date="2016-07" db="EMBL/GenBank/DDBJ databases">
        <authorList>
            <person name="Townsley L."/>
            <person name="Shank E.A."/>
        </authorList>
    </citation>
    <scope>NUCLEOTIDE SEQUENCE [LARGE SCALE GENOMIC DNA]</scope>
    <source>
        <strain evidence="1 2">CH01</strain>
    </source>
</reference>
<evidence type="ECO:0000313" key="1">
    <source>
        <dbReference type="EMBL" id="ODG91028.1"/>
    </source>
</evidence>
<keyword evidence="2" id="KW-1185">Reference proteome</keyword>
<evidence type="ECO:0000313" key="2">
    <source>
        <dbReference type="Proteomes" id="UP000094580"/>
    </source>
</evidence>
<sequence length="203" mass="24245">MSMQNELNQIVKETIAPLFKENGFKKKGKNFAKIFPDFAWTVNIQSSKWNTKNEVEFLFNTGIYCDKVYTTLSEMKSPIFPLELYSMLRLRISDIKNIRENWYKISDNTDIEEIKKQVESDIVNVIIPYFEQYKTVEDIINFIEIMEEQGEWECPHHLTLLYHYYGYPEKAQKRMKEVYLTSKFDTQKEYIKELSTKIGINVN</sequence>
<accession>A0ABX2ZMS5</accession>
<comment type="caution">
    <text evidence="1">The sequence shown here is derived from an EMBL/GenBank/DDBJ whole genome shotgun (WGS) entry which is preliminary data.</text>
</comment>
<dbReference type="Proteomes" id="UP000094580">
    <property type="component" value="Unassembled WGS sequence"/>
</dbReference>
<name>A0ABX2ZMS5_9BACI</name>
<gene>
    <name evidence="1" type="ORF">BED47_08325</name>
</gene>
<proteinExistence type="predicted"/>
<dbReference type="InterPro" id="IPR025412">
    <property type="entry name" value="DUF4304"/>
</dbReference>
<dbReference type="EMBL" id="MDKC01000032">
    <property type="protein sequence ID" value="ODG91028.1"/>
    <property type="molecule type" value="Genomic_DNA"/>
</dbReference>
<evidence type="ECO:0008006" key="3">
    <source>
        <dbReference type="Google" id="ProtNLM"/>
    </source>
</evidence>
<protein>
    <recommendedName>
        <fullName evidence="3">DUF4304 domain-containing protein</fullName>
    </recommendedName>
</protein>
<organism evidence="1 2">
    <name type="scientific">Gottfriedia luciferensis</name>
    <dbReference type="NCBI Taxonomy" id="178774"/>
    <lineage>
        <taxon>Bacteria</taxon>
        <taxon>Bacillati</taxon>
        <taxon>Bacillota</taxon>
        <taxon>Bacilli</taxon>
        <taxon>Bacillales</taxon>
        <taxon>Bacillaceae</taxon>
        <taxon>Gottfriedia</taxon>
    </lineage>
</organism>